<dbReference type="OrthoDB" id="1749050at2759"/>
<feature type="compositionally biased region" description="Polar residues" evidence="1">
    <location>
        <begin position="130"/>
        <end position="142"/>
    </location>
</feature>
<evidence type="ECO:0000313" key="3">
    <source>
        <dbReference type="Proteomes" id="UP000231279"/>
    </source>
</evidence>
<evidence type="ECO:0008006" key="4">
    <source>
        <dbReference type="Google" id="ProtNLM"/>
    </source>
</evidence>
<comment type="caution">
    <text evidence="2">The sequence shown here is derived from an EMBL/GenBank/DDBJ whole genome shotgun (WGS) entry which is preliminary data.</text>
</comment>
<sequence>MTFRQGIAETIYEAWSRFKEMLRNCPNHDIPRLLLVRNYCYCHNLLNNLVANHYEKKSERATPSKATGVIKVDQVTALNAKIDFLMQSMKNFGVNQVQHTPVKCEECGESHPSYQCPHSVESIQFVSNARKPQNNPYSNTYNPGWRQHPNFS</sequence>
<dbReference type="AlphaFoldDB" id="A0A2G9HDP1"/>
<dbReference type="Proteomes" id="UP000231279">
    <property type="component" value="Unassembled WGS sequence"/>
</dbReference>
<keyword evidence="3" id="KW-1185">Reference proteome</keyword>
<proteinExistence type="predicted"/>
<reference evidence="3" key="1">
    <citation type="journal article" date="2018" name="Gigascience">
        <title>Genome assembly of the Pink Ipe (Handroanthus impetiginosus, Bignoniaceae), a highly valued, ecologically keystone Neotropical timber forest tree.</title>
        <authorList>
            <person name="Silva-Junior O.B."/>
            <person name="Grattapaglia D."/>
            <person name="Novaes E."/>
            <person name="Collevatti R.G."/>
        </authorList>
    </citation>
    <scope>NUCLEOTIDE SEQUENCE [LARGE SCALE GENOMIC DNA]</scope>
    <source>
        <strain evidence="3">cv. UFG-1</strain>
    </source>
</reference>
<gene>
    <name evidence="2" type="ORF">CDL12_11699</name>
</gene>
<feature type="region of interest" description="Disordered" evidence="1">
    <location>
        <begin position="130"/>
        <end position="152"/>
    </location>
</feature>
<name>A0A2G9HDP1_9LAMI</name>
<evidence type="ECO:0000256" key="1">
    <source>
        <dbReference type="SAM" id="MobiDB-lite"/>
    </source>
</evidence>
<organism evidence="2 3">
    <name type="scientific">Handroanthus impetiginosus</name>
    <dbReference type="NCBI Taxonomy" id="429701"/>
    <lineage>
        <taxon>Eukaryota</taxon>
        <taxon>Viridiplantae</taxon>
        <taxon>Streptophyta</taxon>
        <taxon>Embryophyta</taxon>
        <taxon>Tracheophyta</taxon>
        <taxon>Spermatophyta</taxon>
        <taxon>Magnoliopsida</taxon>
        <taxon>eudicotyledons</taxon>
        <taxon>Gunneridae</taxon>
        <taxon>Pentapetalae</taxon>
        <taxon>asterids</taxon>
        <taxon>lamiids</taxon>
        <taxon>Lamiales</taxon>
        <taxon>Bignoniaceae</taxon>
        <taxon>Crescentiina</taxon>
        <taxon>Tabebuia alliance</taxon>
        <taxon>Handroanthus</taxon>
    </lineage>
</organism>
<accession>A0A2G9HDP1</accession>
<evidence type="ECO:0000313" key="2">
    <source>
        <dbReference type="EMBL" id="PIN15657.1"/>
    </source>
</evidence>
<dbReference type="EMBL" id="NKXS01002034">
    <property type="protein sequence ID" value="PIN15657.1"/>
    <property type="molecule type" value="Genomic_DNA"/>
</dbReference>
<protein>
    <recommendedName>
        <fullName evidence="4">Retrotransposon gag domain-containing protein</fullName>
    </recommendedName>
</protein>